<keyword evidence="3" id="KW-1133">Transmembrane helix</keyword>
<dbReference type="Pfam" id="PF12849">
    <property type="entry name" value="PBP_like_2"/>
    <property type="match status" value="1"/>
</dbReference>
<feature type="region of interest" description="Disordered" evidence="2">
    <location>
        <begin position="278"/>
        <end position="321"/>
    </location>
</feature>
<dbReference type="PANTHER" id="PTHR30570:SF1">
    <property type="entry name" value="PHOSPHATE-BINDING PROTEIN PSTS"/>
    <property type="match status" value="1"/>
</dbReference>
<dbReference type="AlphaFoldDB" id="A0A941GZ08"/>
<gene>
    <name evidence="5" type="ORF">DSM107014_15450</name>
</gene>
<keyword evidence="3" id="KW-0472">Membrane</keyword>
<dbReference type="EMBL" id="JADQBC010000120">
    <property type="protein sequence ID" value="MBR8829268.1"/>
    <property type="molecule type" value="Genomic_DNA"/>
</dbReference>
<name>A0A941GZ08_9CHRO</name>
<evidence type="ECO:0000256" key="2">
    <source>
        <dbReference type="SAM" id="MobiDB-lite"/>
    </source>
</evidence>
<feature type="non-terminal residue" evidence="5">
    <location>
        <position position="542"/>
    </location>
</feature>
<dbReference type="InterPro" id="IPR032585">
    <property type="entry name" value="DUF4912"/>
</dbReference>
<organism evidence="5 6">
    <name type="scientific">Gomphosphaeria aponina SAG 52.96 = DSM 107014</name>
    <dbReference type="NCBI Taxonomy" id="1521640"/>
    <lineage>
        <taxon>Bacteria</taxon>
        <taxon>Bacillati</taxon>
        <taxon>Cyanobacteriota</taxon>
        <taxon>Cyanophyceae</taxon>
        <taxon>Oscillatoriophycideae</taxon>
        <taxon>Chroococcales</taxon>
        <taxon>Gomphosphaeriaceae</taxon>
        <taxon>Gomphosphaeria</taxon>
    </lineage>
</organism>
<proteinExistence type="predicted"/>
<keyword evidence="1" id="KW-0732">Signal</keyword>
<feature type="domain" description="PBP" evidence="4">
    <location>
        <begin position="42"/>
        <end position="272"/>
    </location>
</feature>
<dbReference type="Pfam" id="PF16258">
    <property type="entry name" value="DUF4912"/>
    <property type="match status" value="1"/>
</dbReference>
<evidence type="ECO:0000256" key="1">
    <source>
        <dbReference type="ARBA" id="ARBA00022729"/>
    </source>
</evidence>
<dbReference type="InterPro" id="IPR024370">
    <property type="entry name" value="PBP_domain"/>
</dbReference>
<evidence type="ECO:0000259" key="4">
    <source>
        <dbReference type="Pfam" id="PF12849"/>
    </source>
</evidence>
<dbReference type="Proteomes" id="UP000767446">
    <property type="component" value="Unassembled WGS sequence"/>
</dbReference>
<feature type="region of interest" description="Disordered" evidence="2">
    <location>
        <begin position="50"/>
        <end position="79"/>
    </location>
</feature>
<evidence type="ECO:0000313" key="6">
    <source>
        <dbReference type="Proteomes" id="UP000767446"/>
    </source>
</evidence>
<dbReference type="Gene3D" id="3.40.190.10">
    <property type="entry name" value="Periplasmic binding protein-like II"/>
    <property type="match status" value="2"/>
</dbReference>
<evidence type="ECO:0000313" key="5">
    <source>
        <dbReference type="EMBL" id="MBR8829268.1"/>
    </source>
</evidence>
<accession>A0A941GZ08</accession>
<feature type="compositionally biased region" description="Basic and acidic residues" evidence="2">
    <location>
        <begin position="55"/>
        <end position="70"/>
    </location>
</feature>
<feature type="transmembrane region" description="Helical" evidence="3">
    <location>
        <begin position="327"/>
        <end position="348"/>
    </location>
</feature>
<protein>
    <submittedName>
        <fullName evidence="5">DUF4912 domain-containing protein</fullName>
    </submittedName>
</protein>
<dbReference type="PANTHER" id="PTHR30570">
    <property type="entry name" value="PERIPLASMIC PHOSPHATE BINDING COMPONENT OF PHOSPHATE ABC TRANSPORTER"/>
    <property type="match status" value="1"/>
</dbReference>
<comment type="caution">
    <text evidence="5">The sequence shown here is derived from an EMBL/GenBank/DDBJ whole genome shotgun (WGS) entry which is preliminary data.</text>
</comment>
<reference evidence="5" key="1">
    <citation type="submission" date="2021-02" db="EMBL/GenBank/DDBJ databases">
        <title>Metagenome analyses of Stigonema ocellatum DSM 106950, Chlorogloea purpurea SAG 13.99 and Gomphosphaeria aponina DSM 107014.</title>
        <authorList>
            <person name="Marter P."/>
            <person name="Huang S."/>
        </authorList>
    </citation>
    <scope>NUCLEOTIDE SEQUENCE</scope>
    <source>
        <strain evidence="5">JP213</strain>
    </source>
</reference>
<dbReference type="InterPro" id="IPR050811">
    <property type="entry name" value="Phosphate_ABC_transporter"/>
</dbReference>
<sequence>MTSISFYKKSSLATISLLVALTVSPEWVPSSPKTSITFAQTAEEIPARTQVKVHSSHEMEPTSEEYKESFETSSPDNSANIEIIDSNDNVVKSLLEGETDVGAIGRPLTEAEKAEGLKEIALERHKIAIIVGKDNPFNQSITDEQFVKIFRGEIKDWSEIGGSPGPIRVIDRPESNGARRSMEQYAIFQTAPFDSSPDAIKLTDDSLEAAINELGPDGISYAIYEQVQENQDNIKILPMHDTLPDDERYPFSQPRYFIYEATKTTPLIAAFLKINLPGTEVTPTETPPAETTETPPTETTETPPAETAQAPPPAATTETDPGAARGFPWWILLLPLLGLLGGLAWFLLPKNQEAAVVPGVVPPPPLADPPTSRIILTPRNCREAYAYWEVPAKRQTELKRQGGERLQLRILEADSIGTENLQVYDCTEEEQDKHVTIPLDNRDYLAELGYLTANNDWLSIARSSPVRVPACPPEVPQDNITTTVARIIPGAAAAAAAAATTTFFSPRSQAPETSQLILVPRDCRSAYAYWEVPAAAKAALRD</sequence>
<keyword evidence="3" id="KW-0812">Transmembrane</keyword>
<dbReference type="SUPFAM" id="SSF53850">
    <property type="entry name" value="Periplasmic binding protein-like II"/>
    <property type="match status" value="1"/>
</dbReference>
<evidence type="ECO:0000256" key="3">
    <source>
        <dbReference type="SAM" id="Phobius"/>
    </source>
</evidence>